<dbReference type="EMBL" id="VDMD01000019">
    <property type="protein sequence ID" value="TRM60876.1"/>
    <property type="molecule type" value="Genomic_DNA"/>
</dbReference>
<keyword evidence="2" id="KW-1133">Transmembrane helix</keyword>
<dbReference type="Proteomes" id="UP000320762">
    <property type="component" value="Unassembled WGS sequence"/>
</dbReference>
<feature type="compositionally biased region" description="Basic and acidic residues" evidence="1">
    <location>
        <begin position="1"/>
        <end position="11"/>
    </location>
</feature>
<evidence type="ECO:0000313" key="4">
    <source>
        <dbReference type="Proteomes" id="UP000320762"/>
    </source>
</evidence>
<sequence>MAAREERDRRVGPGTAPPRDPSSRLVLDLHGRFLNVVHVAAAAPAAFSLYFNMFGLCYLRSALAAREVEYAFEDVDGVDAVDVDMHRAVVAPDASAFARRAVGNTVLRPASLSASGSFSIALKLPYVRQPSPSPAPRAFVASPSRPRPRRHVTHALITSPAASPTLPSPCPRRPDRNTSPASPHTPIYPIQAEGVRGEIPRSK</sequence>
<proteinExistence type="predicted"/>
<feature type="region of interest" description="Disordered" evidence="1">
    <location>
        <begin position="130"/>
        <end position="203"/>
    </location>
</feature>
<gene>
    <name evidence="3" type="ORF">BD626DRAFT_571256</name>
</gene>
<feature type="transmembrane region" description="Helical" evidence="2">
    <location>
        <begin position="33"/>
        <end position="51"/>
    </location>
</feature>
<reference evidence="3 4" key="1">
    <citation type="journal article" date="2019" name="New Phytol.">
        <title>Comparative genomics reveals unique wood-decay strategies and fruiting body development in the Schizophyllaceae.</title>
        <authorList>
            <person name="Almasi E."/>
            <person name="Sahu N."/>
            <person name="Krizsan K."/>
            <person name="Balint B."/>
            <person name="Kovacs G.M."/>
            <person name="Kiss B."/>
            <person name="Cseklye J."/>
            <person name="Drula E."/>
            <person name="Henrissat B."/>
            <person name="Nagy I."/>
            <person name="Chovatia M."/>
            <person name="Adam C."/>
            <person name="LaButti K."/>
            <person name="Lipzen A."/>
            <person name="Riley R."/>
            <person name="Grigoriev I.V."/>
            <person name="Nagy L.G."/>
        </authorList>
    </citation>
    <scope>NUCLEOTIDE SEQUENCE [LARGE SCALE GENOMIC DNA]</scope>
    <source>
        <strain evidence="3 4">NL-1724</strain>
    </source>
</reference>
<comment type="caution">
    <text evidence="3">The sequence shown here is derived from an EMBL/GenBank/DDBJ whole genome shotgun (WGS) entry which is preliminary data.</text>
</comment>
<name>A0A550C845_9AGAR</name>
<keyword evidence="2" id="KW-0472">Membrane</keyword>
<keyword evidence="2" id="KW-0812">Transmembrane</keyword>
<accession>A0A550C845</accession>
<keyword evidence="4" id="KW-1185">Reference proteome</keyword>
<evidence type="ECO:0000256" key="2">
    <source>
        <dbReference type="SAM" id="Phobius"/>
    </source>
</evidence>
<evidence type="ECO:0000256" key="1">
    <source>
        <dbReference type="SAM" id="MobiDB-lite"/>
    </source>
</evidence>
<feature type="region of interest" description="Disordered" evidence="1">
    <location>
        <begin position="1"/>
        <end position="22"/>
    </location>
</feature>
<evidence type="ECO:0000313" key="3">
    <source>
        <dbReference type="EMBL" id="TRM60876.1"/>
    </source>
</evidence>
<dbReference type="AlphaFoldDB" id="A0A550C845"/>
<organism evidence="3 4">
    <name type="scientific">Schizophyllum amplum</name>
    <dbReference type="NCBI Taxonomy" id="97359"/>
    <lineage>
        <taxon>Eukaryota</taxon>
        <taxon>Fungi</taxon>
        <taxon>Dikarya</taxon>
        <taxon>Basidiomycota</taxon>
        <taxon>Agaricomycotina</taxon>
        <taxon>Agaricomycetes</taxon>
        <taxon>Agaricomycetidae</taxon>
        <taxon>Agaricales</taxon>
        <taxon>Schizophyllaceae</taxon>
        <taxon>Schizophyllum</taxon>
    </lineage>
</organism>
<protein>
    <submittedName>
        <fullName evidence="3">Uncharacterized protein</fullName>
    </submittedName>
</protein>